<evidence type="ECO:0000313" key="2">
    <source>
        <dbReference type="EMBL" id="KKL21510.1"/>
    </source>
</evidence>
<evidence type="ECO:0000256" key="1">
    <source>
        <dbReference type="SAM" id="MobiDB-lite"/>
    </source>
</evidence>
<sequence length="83" mass="8803">MGKFSSKPKPQPAIVLPPAAPSAAASKERSDTAADEAARRLRLSEKRKRGRRSSILSDISDEEAQSATVNRPAGRQAAVLFGS</sequence>
<organism evidence="2">
    <name type="scientific">marine sediment metagenome</name>
    <dbReference type="NCBI Taxonomy" id="412755"/>
    <lineage>
        <taxon>unclassified sequences</taxon>
        <taxon>metagenomes</taxon>
        <taxon>ecological metagenomes</taxon>
    </lineage>
</organism>
<protein>
    <submittedName>
        <fullName evidence="2">Uncharacterized protein</fullName>
    </submittedName>
</protein>
<proteinExistence type="predicted"/>
<dbReference type="EMBL" id="LAZR01037705">
    <property type="protein sequence ID" value="KKL21510.1"/>
    <property type="molecule type" value="Genomic_DNA"/>
</dbReference>
<reference evidence="2" key="1">
    <citation type="journal article" date="2015" name="Nature">
        <title>Complex archaea that bridge the gap between prokaryotes and eukaryotes.</title>
        <authorList>
            <person name="Spang A."/>
            <person name="Saw J.H."/>
            <person name="Jorgensen S.L."/>
            <person name="Zaremba-Niedzwiedzka K."/>
            <person name="Martijn J."/>
            <person name="Lind A.E."/>
            <person name="van Eijk R."/>
            <person name="Schleper C."/>
            <person name="Guy L."/>
            <person name="Ettema T.J."/>
        </authorList>
    </citation>
    <scope>NUCLEOTIDE SEQUENCE</scope>
</reference>
<dbReference type="AlphaFoldDB" id="A0A0F9BI46"/>
<accession>A0A0F9BI46</accession>
<comment type="caution">
    <text evidence="2">The sequence shown here is derived from an EMBL/GenBank/DDBJ whole genome shotgun (WGS) entry which is preliminary data.</text>
</comment>
<feature type="compositionally biased region" description="Basic and acidic residues" evidence="1">
    <location>
        <begin position="26"/>
        <end position="44"/>
    </location>
</feature>
<name>A0A0F9BI46_9ZZZZ</name>
<feature type="region of interest" description="Disordered" evidence="1">
    <location>
        <begin position="1"/>
        <end position="73"/>
    </location>
</feature>
<gene>
    <name evidence="2" type="ORF">LCGC14_2444760</name>
</gene>